<dbReference type="PROSITE" id="PS50011">
    <property type="entry name" value="PROTEIN_KINASE_DOM"/>
    <property type="match status" value="1"/>
</dbReference>
<evidence type="ECO:0000313" key="3">
    <source>
        <dbReference type="EMBL" id="GKV31764.1"/>
    </source>
</evidence>
<feature type="compositionally biased region" description="Polar residues" evidence="1">
    <location>
        <begin position="669"/>
        <end position="678"/>
    </location>
</feature>
<dbReference type="Gene3D" id="1.10.510.10">
    <property type="entry name" value="Transferase(Phosphotransferase) domain 1"/>
    <property type="match status" value="1"/>
</dbReference>
<dbReference type="InterPro" id="IPR010632">
    <property type="entry name" value="DUF1221"/>
</dbReference>
<proteinExistence type="predicted"/>
<organism evidence="3 4">
    <name type="scientific">Rubroshorea leprosula</name>
    <dbReference type="NCBI Taxonomy" id="152421"/>
    <lineage>
        <taxon>Eukaryota</taxon>
        <taxon>Viridiplantae</taxon>
        <taxon>Streptophyta</taxon>
        <taxon>Embryophyta</taxon>
        <taxon>Tracheophyta</taxon>
        <taxon>Spermatophyta</taxon>
        <taxon>Magnoliopsida</taxon>
        <taxon>eudicotyledons</taxon>
        <taxon>Gunneridae</taxon>
        <taxon>Pentapetalae</taxon>
        <taxon>rosids</taxon>
        <taxon>malvids</taxon>
        <taxon>Malvales</taxon>
        <taxon>Dipterocarpaceae</taxon>
        <taxon>Rubroshorea</taxon>
    </lineage>
</organism>
<feature type="domain" description="Protein kinase" evidence="2">
    <location>
        <begin position="226"/>
        <end position="517"/>
    </location>
</feature>
<evidence type="ECO:0000313" key="4">
    <source>
        <dbReference type="Proteomes" id="UP001054252"/>
    </source>
</evidence>
<keyword evidence="4" id="KW-1185">Reference proteome</keyword>
<dbReference type="InterPro" id="IPR000719">
    <property type="entry name" value="Prot_kinase_dom"/>
</dbReference>
<dbReference type="GO" id="GO:0004672">
    <property type="term" value="F:protein kinase activity"/>
    <property type="evidence" value="ECO:0007669"/>
    <property type="project" value="InterPro"/>
</dbReference>
<dbReference type="InterPro" id="IPR011009">
    <property type="entry name" value="Kinase-like_dom_sf"/>
</dbReference>
<dbReference type="FunFam" id="1.10.510.10:FF:000778">
    <property type="entry name" value="Kinase family protein"/>
    <property type="match status" value="1"/>
</dbReference>
<comment type="caution">
    <text evidence="3">The sequence shown here is derived from an EMBL/GenBank/DDBJ whole genome shotgun (WGS) entry which is preliminary data.</text>
</comment>
<dbReference type="EMBL" id="BPVZ01000092">
    <property type="protein sequence ID" value="GKV31764.1"/>
    <property type="molecule type" value="Genomic_DNA"/>
</dbReference>
<dbReference type="GO" id="GO:0007165">
    <property type="term" value="P:signal transduction"/>
    <property type="evidence" value="ECO:0007669"/>
    <property type="project" value="TreeGrafter"/>
</dbReference>
<name>A0AAV5L489_9ROSI</name>
<feature type="compositionally biased region" description="Polar residues" evidence="1">
    <location>
        <begin position="715"/>
        <end position="732"/>
    </location>
</feature>
<dbReference type="SUPFAM" id="SSF56112">
    <property type="entry name" value="Protein kinase-like (PK-like)"/>
    <property type="match status" value="1"/>
</dbReference>
<dbReference type="Pfam" id="PF06760">
    <property type="entry name" value="DUF1221"/>
    <property type="match status" value="1"/>
</dbReference>
<accession>A0AAV5L489</accession>
<dbReference type="PANTHER" id="PTHR23257">
    <property type="entry name" value="SERINE-THREONINE PROTEIN KINASE"/>
    <property type="match status" value="1"/>
</dbReference>
<dbReference type="Pfam" id="PF07714">
    <property type="entry name" value="PK_Tyr_Ser-Thr"/>
    <property type="match status" value="1"/>
</dbReference>
<sequence>MEQFRQLGEVLGSLRALMVLEEDIQINRRQCCLLLDLLCLAFNTIAEEIKLNLKLEEKNTKWKALEHPLRELHRVFKEGELYVKQCMDKKNWWAKAIIFHQNNDCVEFHIHNLLSYFPAVIEAVETAGEISGLDQDEMQRRRVALARKYDKDWNDPKLFQWRFGKQYLIPREICIRFDSAWREDRWKLLEALTEKKSSGNSTKNEQRLAEMFLKKINGTDRSNGKLFPSSILFGGDYQVRRRLGGQYKEIQWLGDCFALRHFFGEVEPLSPEIATLLSISHPNILQYLCGFYDEEKKEALLVMELMSKDLSCYMKENCGSRRRVLFSLPVVVDIMFQIARGMEFLHSQKIYHGELNPSNIFLKARNHTEGYFHVKISGFGLSSIKSHSSPNSSPIPSQNQNQNQNESNQFVWYAPEVLIEQEQPGSASTSKYSEKADVYSFGMLCFELLTGKVPFEDGHLQGGKMSRNIRAGERPLFPYASPKYLVNLTKKCWHTDPIQRPSFSSICRILRYIKKFLVMNSDHEQPEMQLPPLEYMDIESWFLKKFAGDLSFCQPSVTQIPFQMFAYRLAERDRSVMSNKDKNGELASEAASTCRDDSLSILEDPFTAASDTKSAASDIRSVCSDFKSICSDMRSLCSEIPEKKSICTRIPEKKVLVVKKTPDVKARKNTSGHSAGSVTSRESKTRSTRSSATKTQCGRSASLNRASRLTMVMGSVNSGRQRASSGSGHSSE</sequence>
<dbReference type="GO" id="GO:0005737">
    <property type="term" value="C:cytoplasm"/>
    <property type="evidence" value="ECO:0007669"/>
    <property type="project" value="TreeGrafter"/>
</dbReference>
<dbReference type="InterPro" id="IPR001245">
    <property type="entry name" value="Ser-Thr/Tyr_kinase_cat_dom"/>
</dbReference>
<reference evidence="3 4" key="1">
    <citation type="journal article" date="2021" name="Commun. Biol.">
        <title>The genome of Shorea leprosula (Dipterocarpaceae) highlights the ecological relevance of drought in aseasonal tropical rainforests.</title>
        <authorList>
            <person name="Ng K.K.S."/>
            <person name="Kobayashi M.J."/>
            <person name="Fawcett J.A."/>
            <person name="Hatakeyama M."/>
            <person name="Paape T."/>
            <person name="Ng C.H."/>
            <person name="Ang C.C."/>
            <person name="Tnah L.H."/>
            <person name="Lee C.T."/>
            <person name="Nishiyama T."/>
            <person name="Sese J."/>
            <person name="O'Brien M.J."/>
            <person name="Copetti D."/>
            <person name="Mohd Noor M.I."/>
            <person name="Ong R.C."/>
            <person name="Putra M."/>
            <person name="Sireger I.Z."/>
            <person name="Indrioko S."/>
            <person name="Kosugi Y."/>
            <person name="Izuno A."/>
            <person name="Isagi Y."/>
            <person name="Lee S.L."/>
            <person name="Shimizu K.K."/>
        </authorList>
    </citation>
    <scope>NUCLEOTIDE SEQUENCE [LARGE SCALE GENOMIC DNA]</scope>
    <source>
        <strain evidence="3">214</strain>
    </source>
</reference>
<gene>
    <name evidence="3" type="ORF">SLEP1_g40430</name>
</gene>
<dbReference type="AlphaFoldDB" id="A0AAV5L489"/>
<dbReference type="GO" id="GO:0005524">
    <property type="term" value="F:ATP binding"/>
    <property type="evidence" value="ECO:0007669"/>
    <property type="project" value="InterPro"/>
</dbReference>
<dbReference type="InterPro" id="IPR050167">
    <property type="entry name" value="Ser_Thr_protein_kinase"/>
</dbReference>
<feature type="compositionally biased region" description="Polar residues" evidence="1">
    <location>
        <begin position="696"/>
        <end position="707"/>
    </location>
</feature>
<dbReference type="PANTHER" id="PTHR23257:SF935">
    <property type="entry name" value="PROTEIN KINASE FAMILY PROTEIN"/>
    <property type="match status" value="1"/>
</dbReference>
<evidence type="ECO:0000256" key="1">
    <source>
        <dbReference type="SAM" id="MobiDB-lite"/>
    </source>
</evidence>
<dbReference type="Proteomes" id="UP001054252">
    <property type="component" value="Unassembled WGS sequence"/>
</dbReference>
<feature type="region of interest" description="Disordered" evidence="1">
    <location>
        <begin position="661"/>
        <end position="732"/>
    </location>
</feature>
<protein>
    <recommendedName>
        <fullName evidence="2">Protein kinase domain-containing protein</fullName>
    </recommendedName>
</protein>
<evidence type="ECO:0000259" key="2">
    <source>
        <dbReference type="PROSITE" id="PS50011"/>
    </source>
</evidence>